<protein>
    <recommendedName>
        <fullName evidence="7">Calpain catalytic domain-containing protein</fullName>
    </recommendedName>
</protein>
<gene>
    <name evidence="8" type="ORF">CDAUBV1_LOCUS4500</name>
</gene>
<feature type="domain" description="Calpain catalytic" evidence="7">
    <location>
        <begin position="21"/>
        <end position="358"/>
    </location>
</feature>
<accession>A0AAV2T948</accession>
<comment type="similarity">
    <text evidence="1">Belongs to the peptidase C2 family.</text>
</comment>
<dbReference type="GO" id="GO:0006508">
    <property type="term" value="P:proteolysis"/>
    <property type="evidence" value="ECO:0007669"/>
    <property type="project" value="UniProtKB-KW"/>
</dbReference>
<organism evidence="8 9">
    <name type="scientific">Calicophoron daubneyi</name>
    <name type="common">Rumen fluke</name>
    <name type="synonym">Paramphistomum daubneyi</name>
    <dbReference type="NCBI Taxonomy" id="300641"/>
    <lineage>
        <taxon>Eukaryota</taxon>
        <taxon>Metazoa</taxon>
        <taxon>Spiralia</taxon>
        <taxon>Lophotrochozoa</taxon>
        <taxon>Platyhelminthes</taxon>
        <taxon>Trematoda</taxon>
        <taxon>Digenea</taxon>
        <taxon>Plagiorchiida</taxon>
        <taxon>Pronocephalata</taxon>
        <taxon>Paramphistomoidea</taxon>
        <taxon>Paramphistomidae</taxon>
        <taxon>Calicophoron</taxon>
    </lineage>
</organism>
<dbReference type="Gene3D" id="3.90.70.10">
    <property type="entry name" value="Cysteine proteinases"/>
    <property type="match status" value="1"/>
</dbReference>
<dbReference type="InterPro" id="IPR000169">
    <property type="entry name" value="Pept_cys_AS"/>
</dbReference>
<evidence type="ECO:0000256" key="5">
    <source>
        <dbReference type="PIRSR" id="PIRSR622684-1"/>
    </source>
</evidence>
<dbReference type="PANTHER" id="PTHR10183:SF379">
    <property type="entry name" value="CALPAIN-5"/>
    <property type="match status" value="1"/>
</dbReference>
<dbReference type="EMBL" id="CAXLJL010000112">
    <property type="protein sequence ID" value="CAL5131977.1"/>
    <property type="molecule type" value="Genomic_DNA"/>
</dbReference>
<comment type="caution">
    <text evidence="8">The sequence shown here is derived from an EMBL/GenBank/DDBJ whole genome shotgun (WGS) entry which is preliminary data.</text>
</comment>
<evidence type="ECO:0000256" key="2">
    <source>
        <dbReference type="ARBA" id="ARBA00022670"/>
    </source>
</evidence>
<dbReference type="Pfam" id="PF00648">
    <property type="entry name" value="Peptidase_C2"/>
    <property type="match status" value="1"/>
</dbReference>
<dbReference type="PRINTS" id="PR00704">
    <property type="entry name" value="CALPAIN"/>
</dbReference>
<feature type="active site" evidence="5">
    <location>
        <position position="299"/>
    </location>
</feature>
<dbReference type="InterPro" id="IPR001300">
    <property type="entry name" value="Peptidase_C2_calpain_cat"/>
</dbReference>
<keyword evidence="2" id="KW-0645">Protease</keyword>
<name>A0AAV2T948_CALDB</name>
<feature type="active site" evidence="5">
    <location>
        <position position="77"/>
    </location>
</feature>
<evidence type="ECO:0000256" key="3">
    <source>
        <dbReference type="ARBA" id="ARBA00022801"/>
    </source>
</evidence>
<dbReference type="PANTHER" id="PTHR10183">
    <property type="entry name" value="CALPAIN"/>
    <property type="match status" value="1"/>
</dbReference>
<dbReference type="SMART" id="SM00720">
    <property type="entry name" value="calpain_III"/>
    <property type="match status" value="1"/>
</dbReference>
<sequence>MSSTGRDADYERKLCRQTHSLFVDSEFPALNCSLTDHEEKISGLGIVWKRPFELADKPCLYANPRQRTVNQGRLGNCWFVAACTCLTLHESVFRKVVCCPNFEDWMDYCGLLEFRFWRFGEWLTVIVDDLLPTLDGELLYCHSYRTDEFWCALLEKAYAKLLGNYEALEGGELADALMDFTGGFTECLVFSRLSELTDLNGDINSAGDTIHETVRSAGACVAPTKSQPCSVKGLLESADFVNYLYNLLLCYHLRNSLMAVAISASSPEEQETETELGLIKSEETASGEAQLIRLVQLINPWGQAKWRGPFADCSTDWDNLSCESSQMCLRGNKENGKFWMKFEDFLVQFNYIALCHTPIADRWFQFTPNLPECYMQMSSSDKPLVPVSSAARGLIEANASDVSDCSVNAAYQQPFLCSPRIHRPSELWTEAIFHGSWTRSSAGGCMNYTMSFDKNPQFIFDLVRRDFSALSIYLIQKTKRDPSRIISTTGLYHIGVSLFRVEANRSFPITVFDRPQLIANSLYRNSRTVWMRLNLARGRYLVLPTTYYPNCLAEFMLRFVGPPPIVAAELKPVAGILRPLSYKLDRFRILKPKHSSREISNEPSSRMDRSPHNHRCSSLLDLTPPELSTSGVVITRVTLIRAALCPVSTSFFALVTGITDPAKLSVGLSSMIPSLYIRLFCGDQIVDSSVQKAQISDILQAIGYVNFGEGFFFYFPDFDALPKVIIAKIYIQNSVFDELHSIGTFELDEHLGYGTVKNIPLLAPVATNFDQAVIRKAGSLFLRSAMRRKSRPHSSLPDPKVRLNHVKPSTHIQRMAEMKKRWIVPNSPRCCRSAFTESELLLADSDEDATDDGNDGAFSTFHKSDRVRLSTEQLYDNRNLSQTSAPAKDICGTLEMKVELLHFAH</sequence>
<evidence type="ECO:0000313" key="9">
    <source>
        <dbReference type="Proteomes" id="UP001497525"/>
    </source>
</evidence>
<dbReference type="InterPro" id="IPR038765">
    <property type="entry name" value="Papain-like_cys_pep_sf"/>
</dbReference>
<dbReference type="Gene3D" id="2.60.120.380">
    <property type="match status" value="1"/>
</dbReference>
<evidence type="ECO:0000256" key="4">
    <source>
        <dbReference type="ARBA" id="ARBA00022807"/>
    </source>
</evidence>
<evidence type="ECO:0000259" key="7">
    <source>
        <dbReference type="PROSITE" id="PS50203"/>
    </source>
</evidence>
<dbReference type="SUPFAM" id="SSF49758">
    <property type="entry name" value="Calpain large subunit, middle domain (domain III)"/>
    <property type="match status" value="1"/>
</dbReference>
<dbReference type="PROSITE" id="PS50203">
    <property type="entry name" value="CALPAIN_CAT"/>
    <property type="match status" value="1"/>
</dbReference>
<dbReference type="InterPro" id="IPR022684">
    <property type="entry name" value="Calpain_cysteine_protease"/>
</dbReference>
<evidence type="ECO:0000313" key="8">
    <source>
        <dbReference type="EMBL" id="CAL5131977.1"/>
    </source>
</evidence>
<dbReference type="Pfam" id="PF01067">
    <property type="entry name" value="Calpain_III"/>
    <property type="match status" value="1"/>
</dbReference>
<dbReference type="CDD" id="cd00044">
    <property type="entry name" value="CysPc"/>
    <property type="match status" value="1"/>
</dbReference>
<dbReference type="GO" id="GO:0004198">
    <property type="term" value="F:calcium-dependent cysteine-type endopeptidase activity"/>
    <property type="evidence" value="ECO:0007669"/>
    <property type="project" value="InterPro"/>
</dbReference>
<dbReference type="Proteomes" id="UP001497525">
    <property type="component" value="Unassembled WGS sequence"/>
</dbReference>
<comment type="caution">
    <text evidence="6">Lacks conserved residue(s) required for the propagation of feature annotation.</text>
</comment>
<evidence type="ECO:0000256" key="1">
    <source>
        <dbReference type="ARBA" id="ARBA00007623"/>
    </source>
</evidence>
<dbReference type="PROSITE" id="PS00139">
    <property type="entry name" value="THIOL_PROTEASE_CYS"/>
    <property type="match status" value="1"/>
</dbReference>
<dbReference type="SMART" id="SM00230">
    <property type="entry name" value="CysPc"/>
    <property type="match status" value="1"/>
</dbReference>
<dbReference type="AlphaFoldDB" id="A0AAV2T948"/>
<reference evidence="8" key="1">
    <citation type="submission" date="2024-06" db="EMBL/GenBank/DDBJ databases">
        <authorList>
            <person name="Liu X."/>
            <person name="Lenzi L."/>
            <person name="Haldenby T S."/>
            <person name="Uol C."/>
        </authorList>
    </citation>
    <scope>NUCLEOTIDE SEQUENCE</scope>
</reference>
<keyword evidence="4" id="KW-0788">Thiol protease</keyword>
<dbReference type="SUPFAM" id="SSF54001">
    <property type="entry name" value="Cysteine proteinases"/>
    <property type="match status" value="1"/>
</dbReference>
<dbReference type="InterPro" id="IPR036213">
    <property type="entry name" value="Calpain_III_sf"/>
</dbReference>
<evidence type="ECO:0000256" key="6">
    <source>
        <dbReference type="PROSITE-ProRule" id="PRU00239"/>
    </source>
</evidence>
<dbReference type="InterPro" id="IPR022682">
    <property type="entry name" value="Calpain_domain_III"/>
</dbReference>
<dbReference type="GO" id="GO:0005737">
    <property type="term" value="C:cytoplasm"/>
    <property type="evidence" value="ECO:0007669"/>
    <property type="project" value="TreeGrafter"/>
</dbReference>
<proteinExistence type="inferred from homology"/>
<keyword evidence="3" id="KW-0378">Hydrolase</keyword>
<dbReference type="InterPro" id="IPR022683">
    <property type="entry name" value="Calpain_III"/>
</dbReference>